<proteinExistence type="predicted"/>
<dbReference type="AlphaFoldDB" id="A0A855IUC0"/>
<sequence length="378" mass="43895">MLKTYEVKMLDYMDWQLSCDLLVWDEIKSGRASDVLKLHKELVSNMNQYITSIQPAPFMVDSEVEKENIICNILTYLNVMHSGNECELEGVRSHFLKDYGDLYLPLMKSIMTESLANLTKSISKNCRVPWTTIAARAEKSPMGFDIYLDWLWKNYLSDSRFHPTLKPKLFTNEMWETWQANKNNSKVLEKKIPSTEGERVVEQWNEAKKNNYGLSAMTNGFLFDVDDIEVQIDGSKCDSSFIIYLPKKMDEQKFDSIIADVKAQIFEDSKPIETLKDYFTYYLPTTARSGRYKRQILKKRNQIIGNYAALLCDRIYHNKSNINASGKFEQEITSLESSAELACDYLKDCGMTYDSETLLKTRRKLLTDKLPNLKLNFD</sequence>
<dbReference type="EMBL" id="MCZJ01000008">
    <property type="protein sequence ID" value="PMM61306.1"/>
    <property type="molecule type" value="Genomic_DNA"/>
</dbReference>
<accession>A0A855IUC0</accession>
<protein>
    <submittedName>
        <fullName evidence="1">Uncharacterized protein</fullName>
    </submittedName>
</protein>
<organism evidence="1 2">
    <name type="scientific">Vibrio lentus</name>
    <dbReference type="NCBI Taxonomy" id="136468"/>
    <lineage>
        <taxon>Bacteria</taxon>
        <taxon>Pseudomonadati</taxon>
        <taxon>Pseudomonadota</taxon>
        <taxon>Gammaproteobacteria</taxon>
        <taxon>Vibrionales</taxon>
        <taxon>Vibrionaceae</taxon>
        <taxon>Vibrio</taxon>
    </lineage>
</organism>
<name>A0A855IUC0_9VIBR</name>
<dbReference type="Proteomes" id="UP000235554">
    <property type="component" value="Unassembled WGS sequence"/>
</dbReference>
<comment type="caution">
    <text evidence="1">The sequence shown here is derived from an EMBL/GenBank/DDBJ whole genome shotgun (WGS) entry which is preliminary data.</text>
</comment>
<evidence type="ECO:0000313" key="2">
    <source>
        <dbReference type="Proteomes" id="UP000235554"/>
    </source>
</evidence>
<gene>
    <name evidence="1" type="ORF">BCT50_21025</name>
</gene>
<reference evidence="2" key="1">
    <citation type="submission" date="2016-07" db="EMBL/GenBank/DDBJ databases">
        <title>Nontailed viruses are major unrecognized killers of bacteria in the ocean.</title>
        <authorList>
            <person name="Kauffman K."/>
            <person name="Hussain F."/>
            <person name="Yang J."/>
            <person name="Arevalo P."/>
            <person name="Brown J."/>
            <person name="Cutler M."/>
            <person name="Kelly L."/>
            <person name="Polz M.F."/>
        </authorList>
    </citation>
    <scope>NUCLEOTIDE SEQUENCE [LARGE SCALE GENOMIC DNA]</scope>
    <source>
        <strain evidence="2">10N.261.48.A1</strain>
    </source>
</reference>
<dbReference type="RefSeq" id="WP_102554769.1">
    <property type="nucleotide sequence ID" value="NZ_MCZJ01000008.1"/>
</dbReference>
<evidence type="ECO:0000313" key="1">
    <source>
        <dbReference type="EMBL" id="PMM61306.1"/>
    </source>
</evidence>